<dbReference type="RefSeq" id="WP_090600469.1">
    <property type="nucleotide sequence ID" value="NZ_FNCS01000038.1"/>
</dbReference>
<accession>A0A1G8AR60</accession>
<name>A0A1G8AR60_9HYPH</name>
<organism evidence="1 2">
    <name type="scientific">Pelagibacterium luteolum</name>
    <dbReference type="NCBI Taxonomy" id="440168"/>
    <lineage>
        <taxon>Bacteria</taxon>
        <taxon>Pseudomonadati</taxon>
        <taxon>Pseudomonadota</taxon>
        <taxon>Alphaproteobacteria</taxon>
        <taxon>Hyphomicrobiales</taxon>
        <taxon>Devosiaceae</taxon>
        <taxon>Pelagibacterium</taxon>
    </lineage>
</organism>
<sequence length="308" mass="34683">MPSDRAYGRIPVEFPSAPFPTKDIFGAFITSFLPDNVQARTRRLANFELQLRWWRQMTDMPVHVVISNWTDSERDGCAELGALTERGGTITEKPAQPIILNRNACLAAFYASSHRWGIIMDDDAVLYHSPKHNSGGRFFAEMAAQPADAYDGIDVFFPINPAKMPGQNQIWKKDPQLYESSHVFQANYDLKGSMFIVRNFALEGKEPVLPPATFAGHGEDTLFAIEAISKGYGVFRCDNIVLKEFSGPSNFSHTRDVMKEGNQEIAQLYADQGLRMNQLPKPEHLLDRKEFLARCLPETSKQIVVSKP</sequence>
<dbReference type="EMBL" id="FNCS01000038">
    <property type="protein sequence ID" value="SDH23542.1"/>
    <property type="molecule type" value="Genomic_DNA"/>
</dbReference>
<reference evidence="1 2" key="1">
    <citation type="submission" date="2016-10" db="EMBL/GenBank/DDBJ databases">
        <authorList>
            <person name="de Groot N.N."/>
        </authorList>
    </citation>
    <scope>NUCLEOTIDE SEQUENCE [LARGE SCALE GENOMIC DNA]</scope>
    <source>
        <strain evidence="1 2">CGMCC 1.10267</strain>
    </source>
</reference>
<evidence type="ECO:0000313" key="2">
    <source>
        <dbReference type="Proteomes" id="UP000199495"/>
    </source>
</evidence>
<dbReference type="InterPro" id="IPR029044">
    <property type="entry name" value="Nucleotide-diphossugar_trans"/>
</dbReference>
<protein>
    <submittedName>
        <fullName evidence="1">Uncharacterized protein</fullName>
    </submittedName>
</protein>
<evidence type="ECO:0000313" key="1">
    <source>
        <dbReference type="EMBL" id="SDH23542.1"/>
    </source>
</evidence>
<gene>
    <name evidence="1" type="ORF">SAMN04487974_1385</name>
</gene>
<dbReference type="SUPFAM" id="SSF53448">
    <property type="entry name" value="Nucleotide-diphospho-sugar transferases"/>
    <property type="match status" value="1"/>
</dbReference>
<keyword evidence="2" id="KW-1185">Reference proteome</keyword>
<dbReference type="OrthoDB" id="8404560at2"/>
<dbReference type="Proteomes" id="UP000199495">
    <property type="component" value="Unassembled WGS sequence"/>
</dbReference>
<dbReference type="STRING" id="440168.SAMN04487974_1385"/>
<proteinExistence type="predicted"/>
<dbReference type="AlphaFoldDB" id="A0A1G8AR60"/>